<gene>
    <name evidence="1" type="ORF">GIB67_026965</name>
</gene>
<name>A0A7J7P1R4_9MAGN</name>
<dbReference type="EMBL" id="JACGCM010000347">
    <property type="protein sequence ID" value="KAF6173270.1"/>
    <property type="molecule type" value="Genomic_DNA"/>
</dbReference>
<reference evidence="1 2" key="1">
    <citation type="journal article" date="2020" name="IScience">
        <title>Genome Sequencing of the Endangered Kingdonia uniflora (Circaeasteraceae, Ranunculales) Reveals Potential Mechanisms of Evolutionary Specialization.</title>
        <authorList>
            <person name="Sun Y."/>
            <person name="Deng T."/>
            <person name="Zhang A."/>
            <person name="Moore M.J."/>
            <person name="Landis J.B."/>
            <person name="Lin N."/>
            <person name="Zhang H."/>
            <person name="Zhang X."/>
            <person name="Huang J."/>
            <person name="Zhang X."/>
            <person name="Sun H."/>
            <person name="Wang H."/>
        </authorList>
    </citation>
    <scope>NUCLEOTIDE SEQUENCE [LARGE SCALE GENOMIC DNA]</scope>
    <source>
        <strain evidence="1">TB1705</strain>
        <tissue evidence="1">Leaf</tissue>
    </source>
</reference>
<dbReference type="Proteomes" id="UP000541444">
    <property type="component" value="Unassembled WGS sequence"/>
</dbReference>
<proteinExistence type="predicted"/>
<comment type="caution">
    <text evidence="1">The sequence shown here is derived from an EMBL/GenBank/DDBJ whole genome shotgun (WGS) entry which is preliminary data.</text>
</comment>
<evidence type="ECO:0000313" key="1">
    <source>
        <dbReference type="EMBL" id="KAF6173270.1"/>
    </source>
</evidence>
<feature type="non-terminal residue" evidence="1">
    <location>
        <position position="1"/>
    </location>
</feature>
<protein>
    <submittedName>
        <fullName evidence="1">Uncharacterized protein</fullName>
    </submittedName>
</protein>
<keyword evidence="2" id="KW-1185">Reference proteome</keyword>
<evidence type="ECO:0000313" key="2">
    <source>
        <dbReference type="Proteomes" id="UP000541444"/>
    </source>
</evidence>
<organism evidence="1 2">
    <name type="scientific">Kingdonia uniflora</name>
    <dbReference type="NCBI Taxonomy" id="39325"/>
    <lineage>
        <taxon>Eukaryota</taxon>
        <taxon>Viridiplantae</taxon>
        <taxon>Streptophyta</taxon>
        <taxon>Embryophyta</taxon>
        <taxon>Tracheophyta</taxon>
        <taxon>Spermatophyta</taxon>
        <taxon>Magnoliopsida</taxon>
        <taxon>Ranunculales</taxon>
        <taxon>Circaeasteraceae</taxon>
        <taxon>Kingdonia</taxon>
    </lineage>
</organism>
<accession>A0A7J7P1R4</accession>
<sequence>KGERKKEIRVSLNSSSISLDIRSNKTKSRSNESRLIWSKTLESLHLIQTTIASRSNDNCMWAKFQGT</sequence>
<dbReference type="AlphaFoldDB" id="A0A7J7P1R4"/>